<evidence type="ECO:0000256" key="3">
    <source>
        <dbReference type="ARBA" id="ARBA00023125"/>
    </source>
</evidence>
<accession>A0ABV7DMS6</accession>
<evidence type="ECO:0000256" key="2">
    <source>
        <dbReference type="ARBA" id="ARBA00022908"/>
    </source>
</evidence>
<keyword evidence="2" id="KW-0229">DNA integration</keyword>
<gene>
    <name evidence="6" type="ORF">ACFOHH_24775</name>
</gene>
<dbReference type="PROSITE" id="PS51898">
    <property type="entry name" value="TYR_RECOMBINASE"/>
    <property type="match status" value="1"/>
</dbReference>
<evidence type="ECO:0000256" key="4">
    <source>
        <dbReference type="ARBA" id="ARBA00023172"/>
    </source>
</evidence>
<dbReference type="InterPro" id="IPR002104">
    <property type="entry name" value="Integrase_catalytic"/>
</dbReference>
<organism evidence="6 7">
    <name type="scientific">Shinella pollutisoli</name>
    <dbReference type="NCBI Taxonomy" id="2250594"/>
    <lineage>
        <taxon>Bacteria</taxon>
        <taxon>Pseudomonadati</taxon>
        <taxon>Pseudomonadota</taxon>
        <taxon>Alphaproteobacteria</taxon>
        <taxon>Hyphomicrobiales</taxon>
        <taxon>Rhizobiaceae</taxon>
        <taxon>Shinella</taxon>
    </lineage>
</organism>
<dbReference type="SUPFAM" id="SSF56349">
    <property type="entry name" value="DNA breaking-rejoining enzymes"/>
    <property type="match status" value="1"/>
</dbReference>
<dbReference type="EMBL" id="JBHRSP010000053">
    <property type="protein sequence ID" value="MFC3076350.1"/>
    <property type="molecule type" value="Genomic_DNA"/>
</dbReference>
<reference evidence="7" key="1">
    <citation type="journal article" date="2019" name="Int. J. Syst. Evol. Microbiol.">
        <title>The Global Catalogue of Microorganisms (GCM) 10K type strain sequencing project: providing services to taxonomists for standard genome sequencing and annotation.</title>
        <authorList>
            <consortium name="The Broad Institute Genomics Platform"/>
            <consortium name="The Broad Institute Genome Sequencing Center for Infectious Disease"/>
            <person name="Wu L."/>
            <person name="Ma J."/>
        </authorList>
    </citation>
    <scope>NUCLEOTIDE SEQUENCE [LARGE SCALE GENOMIC DNA]</scope>
    <source>
        <strain evidence="7">KCTC 52677</strain>
    </source>
</reference>
<dbReference type="InterPro" id="IPR011010">
    <property type="entry name" value="DNA_brk_join_enz"/>
</dbReference>
<proteinExistence type="inferred from homology"/>
<dbReference type="InterPro" id="IPR010998">
    <property type="entry name" value="Integrase_recombinase_N"/>
</dbReference>
<evidence type="ECO:0000259" key="5">
    <source>
        <dbReference type="PROSITE" id="PS51898"/>
    </source>
</evidence>
<dbReference type="PANTHER" id="PTHR30629">
    <property type="entry name" value="PROPHAGE INTEGRASE"/>
    <property type="match status" value="1"/>
</dbReference>
<dbReference type="Gene3D" id="1.10.150.130">
    <property type="match status" value="1"/>
</dbReference>
<dbReference type="InterPro" id="IPR013762">
    <property type="entry name" value="Integrase-like_cat_sf"/>
</dbReference>
<evidence type="ECO:0000313" key="6">
    <source>
        <dbReference type="EMBL" id="MFC3076350.1"/>
    </source>
</evidence>
<sequence>MTNDDRRPYLSSFQDRHGRTRWRYRRSGKTISIPGQPGEPCFEEAYQAAIEGRPARKAVVVAHPGATVPKSFRDAWKRVLRTPEWIRHDDATKAKNIRLAEEFLNLPVVADDPSLWAEMLVEDIKRRHIKDILARFSATPHKAKHLLVTIRKMLHVALDEEWIEVDPTYKLAYRPEYKGWRAWTEAEREAFEARWAIGTTPRTCYALALWLGNRRSDVAKVTWDMFDFRRGVVMFEQTKGGKRLVLPITPMLRDALAPLPRAGDTVLLTAYGKPFSEKSLTGRMADWTHSAGMPKGCTMHGLRKSLGKLLAEGGASTRQLMETLGHDDIEHAELYSREASQAILARDAMNKVTRLVQGKKKRG</sequence>
<protein>
    <submittedName>
        <fullName evidence="6">Tyrosine-type recombinase/integrase</fullName>
    </submittedName>
</protein>
<dbReference type="Proteomes" id="UP001595377">
    <property type="component" value="Unassembled WGS sequence"/>
</dbReference>
<dbReference type="InterPro" id="IPR050808">
    <property type="entry name" value="Phage_Integrase"/>
</dbReference>
<dbReference type="RefSeq" id="WP_257316664.1">
    <property type="nucleotide sequence ID" value="NZ_JANFDG010000021.1"/>
</dbReference>
<dbReference type="Gene3D" id="1.10.443.10">
    <property type="entry name" value="Intergrase catalytic core"/>
    <property type="match status" value="1"/>
</dbReference>
<dbReference type="PANTHER" id="PTHR30629:SF2">
    <property type="entry name" value="PROPHAGE INTEGRASE INTS-RELATED"/>
    <property type="match status" value="1"/>
</dbReference>
<evidence type="ECO:0000256" key="1">
    <source>
        <dbReference type="ARBA" id="ARBA00008857"/>
    </source>
</evidence>
<feature type="domain" description="Tyr recombinase" evidence="5">
    <location>
        <begin position="170"/>
        <end position="349"/>
    </location>
</feature>
<comment type="caution">
    <text evidence="6">The sequence shown here is derived from an EMBL/GenBank/DDBJ whole genome shotgun (WGS) entry which is preliminary data.</text>
</comment>
<keyword evidence="3" id="KW-0238">DNA-binding</keyword>
<keyword evidence="7" id="KW-1185">Reference proteome</keyword>
<dbReference type="Pfam" id="PF00589">
    <property type="entry name" value="Phage_integrase"/>
    <property type="match status" value="1"/>
</dbReference>
<evidence type="ECO:0000313" key="7">
    <source>
        <dbReference type="Proteomes" id="UP001595377"/>
    </source>
</evidence>
<name>A0ABV7DMS6_9HYPH</name>
<keyword evidence="4" id="KW-0233">DNA recombination</keyword>
<comment type="similarity">
    <text evidence="1">Belongs to the 'phage' integrase family.</text>
</comment>